<evidence type="ECO:0000313" key="3">
    <source>
        <dbReference type="Proteomes" id="UP000523139"/>
    </source>
</evidence>
<comment type="caution">
    <text evidence="2">The sequence shown here is derived from an EMBL/GenBank/DDBJ whole genome shotgun (WGS) entry which is preliminary data.</text>
</comment>
<feature type="transmembrane region" description="Helical" evidence="1">
    <location>
        <begin position="76"/>
        <end position="99"/>
    </location>
</feature>
<protein>
    <submittedName>
        <fullName evidence="2">YggT family protein</fullName>
    </submittedName>
</protein>
<keyword evidence="1" id="KW-1133">Transmembrane helix</keyword>
<keyword evidence="3" id="KW-1185">Reference proteome</keyword>
<dbReference type="Pfam" id="PF02325">
    <property type="entry name" value="CCB3_YggT"/>
    <property type="match status" value="1"/>
</dbReference>
<feature type="transmembrane region" description="Helical" evidence="1">
    <location>
        <begin position="6"/>
        <end position="27"/>
    </location>
</feature>
<keyword evidence="1" id="KW-0472">Membrane</keyword>
<evidence type="ECO:0000256" key="1">
    <source>
        <dbReference type="SAM" id="Phobius"/>
    </source>
</evidence>
<evidence type="ECO:0000313" key="2">
    <source>
        <dbReference type="EMBL" id="NLS10249.1"/>
    </source>
</evidence>
<dbReference type="Proteomes" id="UP000523139">
    <property type="component" value="Unassembled WGS sequence"/>
</dbReference>
<accession>A0A7X8TKG5</accession>
<reference evidence="2 3" key="1">
    <citation type="submission" date="2020-04" db="EMBL/GenBank/DDBJ databases">
        <title>Nesterenkonia sp. nov., isolated from marine sediment.</title>
        <authorList>
            <person name="Zhang G."/>
        </authorList>
    </citation>
    <scope>NUCLEOTIDE SEQUENCE [LARGE SCALE GENOMIC DNA]</scope>
    <source>
        <strain evidence="2 3">MY13</strain>
    </source>
</reference>
<dbReference type="InterPro" id="IPR003425">
    <property type="entry name" value="CCB3/YggT"/>
</dbReference>
<proteinExistence type="predicted"/>
<feature type="transmembrane region" description="Helical" evidence="1">
    <location>
        <begin position="39"/>
        <end position="56"/>
    </location>
</feature>
<sequence length="101" mass="11260">MDMITAPLYILLTVFQFALIARIVFNVTESYARMWRPKGAVLVLAVAIYGITDPPLRWLNRKIPPLNLGGVALDMGFIIVFMVVMIAKSLILGNADVVIRQ</sequence>
<dbReference type="GO" id="GO:0016020">
    <property type="term" value="C:membrane"/>
    <property type="evidence" value="ECO:0007669"/>
    <property type="project" value="InterPro"/>
</dbReference>
<dbReference type="EMBL" id="JABAHY010000008">
    <property type="protein sequence ID" value="NLS10249.1"/>
    <property type="molecule type" value="Genomic_DNA"/>
</dbReference>
<dbReference type="AlphaFoldDB" id="A0A7X8TKG5"/>
<gene>
    <name evidence="2" type="ORF">HGQ17_09645</name>
</gene>
<organism evidence="2 3">
    <name type="scientific">Nesterenkonia sedimenti</name>
    <dbReference type="NCBI Taxonomy" id="1463632"/>
    <lineage>
        <taxon>Bacteria</taxon>
        <taxon>Bacillati</taxon>
        <taxon>Actinomycetota</taxon>
        <taxon>Actinomycetes</taxon>
        <taxon>Micrococcales</taxon>
        <taxon>Micrococcaceae</taxon>
        <taxon>Nesterenkonia</taxon>
    </lineage>
</organism>
<keyword evidence="1" id="KW-0812">Transmembrane</keyword>
<name>A0A7X8TKG5_9MICC</name>